<dbReference type="NCBIfam" id="TIGR04183">
    <property type="entry name" value="Por_Secre_tail"/>
    <property type="match status" value="1"/>
</dbReference>
<dbReference type="SMART" id="SM00060">
    <property type="entry name" value="FN3"/>
    <property type="match status" value="2"/>
</dbReference>
<accession>A0A238ZHA9</accession>
<protein>
    <submittedName>
        <fullName evidence="4">Por secretion system C-terminal sorting domain-containing protein</fullName>
    </submittedName>
</protein>
<feature type="domain" description="Fibronectin type-III" evidence="3">
    <location>
        <begin position="553"/>
        <end position="654"/>
    </location>
</feature>
<organism evidence="4 5">
    <name type="scientific">Hymenobacter mucosus</name>
    <dbReference type="NCBI Taxonomy" id="1411120"/>
    <lineage>
        <taxon>Bacteria</taxon>
        <taxon>Pseudomonadati</taxon>
        <taxon>Bacteroidota</taxon>
        <taxon>Cytophagia</taxon>
        <taxon>Cytophagales</taxon>
        <taxon>Hymenobacteraceae</taxon>
        <taxon>Hymenobacter</taxon>
    </lineage>
</organism>
<dbReference type="InterPro" id="IPR000601">
    <property type="entry name" value="PKD_dom"/>
</dbReference>
<feature type="domain" description="PKD" evidence="2">
    <location>
        <begin position="1210"/>
        <end position="1260"/>
    </location>
</feature>
<dbReference type="SUPFAM" id="SSF49265">
    <property type="entry name" value="Fibronectin type III"/>
    <property type="match status" value="1"/>
</dbReference>
<feature type="signal peptide" evidence="1">
    <location>
        <begin position="1"/>
        <end position="31"/>
    </location>
</feature>
<dbReference type="Gene3D" id="2.60.40.10">
    <property type="entry name" value="Immunoglobulins"/>
    <property type="match status" value="2"/>
</dbReference>
<reference evidence="5" key="1">
    <citation type="submission" date="2017-06" db="EMBL/GenBank/DDBJ databases">
        <authorList>
            <person name="Varghese N."/>
            <person name="Submissions S."/>
        </authorList>
    </citation>
    <scope>NUCLEOTIDE SEQUENCE [LARGE SCALE GENOMIC DNA]</scope>
    <source>
        <strain evidence="5">DSM 28041</strain>
    </source>
</reference>
<evidence type="ECO:0000259" key="2">
    <source>
        <dbReference type="PROSITE" id="PS50093"/>
    </source>
</evidence>
<name>A0A238ZHA9_9BACT</name>
<dbReference type="SUPFAM" id="SSF49299">
    <property type="entry name" value="PKD domain"/>
    <property type="match status" value="1"/>
</dbReference>
<dbReference type="InterPro" id="IPR026444">
    <property type="entry name" value="Secre_tail"/>
</dbReference>
<sequence length="1411" mass="143845">MTIFYSSVSNVKKWSAALAFLLLMGVQLSWAQTTAPTPYPLREGTYQEAFTAIATWGSNFSTGTGANRFGVAYPDPVYPNTNTVFSTGSTGGVQKGTAAIVLLSTGSDGEKPAAFDLHLDFSGTAAGTISLDWAEVNNSTGNRQSTFKLQTNTGPNGLFIDLPQTATVLTNNLAASGKLTVALPAAFNNNAQAKVRFYMSASAGGIAPSGSRPKISIDNLQVTAATSESPATTTITTGAVATTSFCVTTTAGSPEFVVPYTGSGSFTGTYKVQLSDAAGVFTATTTTNIIGTGSSSPITAVIPAGTASGSKYRVRVLNDAPATYGTDNGTDLTVSLAAATNTVTVSPTLAQTVPTTGTGATLQASTAATSTFTWKYATSPTGLYAAIAGATTNSYQLQGSDFPTAGTYYVVAEATTTSACASATGVSEPITVTVSAPISVPALTVSATSLPSFGNIALGEGAPLKSFTVGGTNLSDNITITPPTGFEIRTGNTPFACCAIVLQPVNGEVPTTVIDVRFTPTAVQASEATIPVTSTGLPAAAVAVSGTGVEPMYPASLSTTTLSGLTPTTATTGGTVDTDGGSAVTARGVVWSRTANPLLGTTKTSDGTGTGTFASTITGLLPGTTYYVRAYATNATSTAYGEELSFTTVEVPLAAQPTSPASLTATQVTGSSLQLNLTGGDGAKRLVVARLGSAVDAEPVNATTYLADAAFGKGSVLGKGNYVVYNGTGDTLTVTNLRPNTPYYFTVFAFNDNNTPYAENYLTTTPGTLTQTTTPIPTALLLEENFDYAAGSLLTATNWTAHSGAGTKPVAVTATGLSYPGYGPNSGNAAAVVASGEDVNRTFEAVYARTPVYVSYLVNVANASTSLAGDYFFHLGPKAIGTTFRSRIYVRKDATTNKVQFGITSGTGTTTFTTEQYELNATHLIVLKYSFTETGSTAQLFINPTTDTEHATATASATETGATPAAPNDNIGSVALRQGASSPNLVVDGIRVGTTYKAVKTGITCEPPVLAVPTVPVATAAADQCGAPVLFAATVSGDPEPSITYSIVKEGVATTITSPYIFPVGATTVTATATNRCGTDTQTFVVTVQDKQAPLVLTQNVTVALSNGTATVTAAQVNNGSTDACGIATLALSQTTFSCENIGANTVTLTATDRYGNTASQTAIINVTGTVPTPAIAVKPSSTVYTGGVPTNLYFGYGPQSVTLAASGGVSYRWSPATGLSNATSANPVFTATAAGTFTYTVTVTSNSGCTATKSVVLQVIDVRCGNKNKGIMVCHKGSSQCEPLGDIAGHLAHGDQLGTCAGSLQAKSSSDAQLLGDATSTATAALLFEAYPNPFAERTVVHFRPVSTGTAQLQIYNSLGQVVKTFHNGVVQGGQDYEFTLEGSALPAGLYTGRLLIDGKVQTIRVVLNK</sequence>
<keyword evidence="5" id="KW-1185">Reference proteome</keyword>
<dbReference type="RefSeq" id="WP_089333527.1">
    <property type="nucleotide sequence ID" value="NZ_FZNS01000008.1"/>
</dbReference>
<evidence type="ECO:0000256" key="1">
    <source>
        <dbReference type="SAM" id="SignalP"/>
    </source>
</evidence>
<gene>
    <name evidence="4" type="ORF">SAMN06269173_10832</name>
</gene>
<dbReference type="InterPro" id="IPR035986">
    <property type="entry name" value="PKD_dom_sf"/>
</dbReference>
<evidence type="ECO:0000259" key="3">
    <source>
        <dbReference type="PROSITE" id="PS50853"/>
    </source>
</evidence>
<keyword evidence="1" id="KW-0732">Signal</keyword>
<feature type="chain" id="PRO_5012602102" evidence="1">
    <location>
        <begin position="32"/>
        <end position="1411"/>
    </location>
</feature>
<evidence type="ECO:0000313" key="5">
    <source>
        <dbReference type="Proteomes" id="UP000198310"/>
    </source>
</evidence>
<dbReference type="Proteomes" id="UP000198310">
    <property type="component" value="Unassembled WGS sequence"/>
</dbReference>
<dbReference type="PROSITE" id="PS50853">
    <property type="entry name" value="FN3"/>
    <property type="match status" value="1"/>
</dbReference>
<dbReference type="InterPro" id="IPR003961">
    <property type="entry name" value="FN3_dom"/>
</dbReference>
<dbReference type="InterPro" id="IPR036116">
    <property type="entry name" value="FN3_sf"/>
</dbReference>
<dbReference type="EMBL" id="FZNS01000008">
    <property type="protein sequence ID" value="SNR82590.1"/>
    <property type="molecule type" value="Genomic_DNA"/>
</dbReference>
<proteinExistence type="predicted"/>
<dbReference type="PROSITE" id="PS50093">
    <property type="entry name" value="PKD"/>
    <property type="match status" value="1"/>
</dbReference>
<evidence type="ECO:0000313" key="4">
    <source>
        <dbReference type="EMBL" id="SNR82590.1"/>
    </source>
</evidence>
<dbReference type="InterPro" id="IPR013783">
    <property type="entry name" value="Ig-like_fold"/>
</dbReference>